<keyword evidence="6" id="KW-1185">Reference proteome</keyword>
<gene>
    <name evidence="5" type="ORF">VW23_023450</name>
</gene>
<evidence type="ECO:0000313" key="5">
    <source>
        <dbReference type="EMBL" id="OEO29980.1"/>
    </source>
</evidence>
<dbReference type="RefSeq" id="WP_069910786.1">
    <property type="nucleotide sequence ID" value="NZ_LAJE02000241.1"/>
</dbReference>
<evidence type="ECO:0000256" key="2">
    <source>
        <dbReference type="ARBA" id="ARBA00023125"/>
    </source>
</evidence>
<keyword evidence="3" id="KW-0804">Transcription</keyword>
<sequence length="331" mass="37445">MSIDLSPRHLQLRDMLFRRWKTNGLKAGDKIESQNEIVKFCEFSLITVIKTLKDLEAEGIIRRQVGKGSFLVETPWTEAHHRIGFFYNRDIVGGGIFNNEFYTKLVVALEKAVVSDGHEFILGSFTHKSMPTHVWDALDVVVLAGITPETEIDKLPETSAQVAIIDLVIEELPYHAYRIDFEPAFMEMFRQNDGKKLKYLYLNTTITSSEQASRLASIRRANASTATEQELRVISVNQETGQNDTAELEAVLKSYKPDIVCGYMHHSWVPVIAAKATKPTKAYRYSLDNDGPSFNVDSAAWMQQVLADIYANLEDRKPGKQVMSMPATFHP</sequence>
<keyword evidence="2" id="KW-0238">DNA-binding</keyword>
<evidence type="ECO:0000256" key="3">
    <source>
        <dbReference type="ARBA" id="ARBA00023163"/>
    </source>
</evidence>
<proteinExistence type="predicted"/>
<evidence type="ECO:0000259" key="4">
    <source>
        <dbReference type="PROSITE" id="PS50949"/>
    </source>
</evidence>
<dbReference type="EMBL" id="LAJE02000241">
    <property type="protein sequence ID" value="OEO29980.1"/>
    <property type="molecule type" value="Genomic_DNA"/>
</dbReference>
<dbReference type="InterPro" id="IPR036388">
    <property type="entry name" value="WH-like_DNA-bd_sf"/>
</dbReference>
<evidence type="ECO:0000313" key="6">
    <source>
        <dbReference type="Proteomes" id="UP000095463"/>
    </source>
</evidence>
<feature type="domain" description="HTH gntR-type" evidence="4">
    <location>
        <begin position="6"/>
        <end position="74"/>
    </location>
</feature>
<comment type="caution">
    <text evidence="5">The sequence shown here is derived from an EMBL/GenBank/DDBJ whole genome shotgun (WGS) entry which is preliminary data.</text>
</comment>
<dbReference type="AlphaFoldDB" id="A0A1E5XMY2"/>
<accession>A0A1E5XMY2</accession>
<dbReference type="GO" id="GO:0003700">
    <property type="term" value="F:DNA-binding transcription factor activity"/>
    <property type="evidence" value="ECO:0007669"/>
    <property type="project" value="InterPro"/>
</dbReference>
<evidence type="ECO:0000256" key="1">
    <source>
        <dbReference type="ARBA" id="ARBA00023015"/>
    </source>
</evidence>
<dbReference type="SUPFAM" id="SSF46785">
    <property type="entry name" value="Winged helix' DNA-binding domain"/>
    <property type="match status" value="1"/>
</dbReference>
<dbReference type="Gene3D" id="1.10.10.10">
    <property type="entry name" value="Winged helix-like DNA-binding domain superfamily/Winged helix DNA-binding domain"/>
    <property type="match status" value="1"/>
</dbReference>
<dbReference type="InterPro" id="IPR036390">
    <property type="entry name" value="WH_DNA-bd_sf"/>
</dbReference>
<reference evidence="5 6" key="1">
    <citation type="journal article" date="2015" name="Genome Announc.">
        <title>Genome Assemblies of Three Soil-Associated Devosia species: D. insulae, D. limi, and D. soli.</title>
        <authorList>
            <person name="Hassan Y.I."/>
            <person name="Lepp D."/>
            <person name="Zhou T."/>
        </authorList>
    </citation>
    <scope>NUCLEOTIDE SEQUENCE [LARGE SCALE GENOMIC DNA]</scope>
    <source>
        <strain evidence="5 6">DS-56</strain>
    </source>
</reference>
<dbReference type="Proteomes" id="UP000095463">
    <property type="component" value="Unassembled WGS sequence"/>
</dbReference>
<organism evidence="5 6">
    <name type="scientific">Devosia insulae DS-56</name>
    <dbReference type="NCBI Taxonomy" id="1116389"/>
    <lineage>
        <taxon>Bacteria</taxon>
        <taxon>Pseudomonadati</taxon>
        <taxon>Pseudomonadota</taxon>
        <taxon>Alphaproteobacteria</taxon>
        <taxon>Hyphomicrobiales</taxon>
        <taxon>Devosiaceae</taxon>
        <taxon>Devosia</taxon>
    </lineage>
</organism>
<dbReference type="OrthoDB" id="7810322at2"/>
<dbReference type="SMART" id="SM00345">
    <property type="entry name" value="HTH_GNTR"/>
    <property type="match status" value="1"/>
</dbReference>
<keyword evidence="1" id="KW-0805">Transcription regulation</keyword>
<dbReference type="PROSITE" id="PS50949">
    <property type="entry name" value="HTH_GNTR"/>
    <property type="match status" value="1"/>
</dbReference>
<dbReference type="InterPro" id="IPR000524">
    <property type="entry name" value="Tscrpt_reg_HTH_GntR"/>
</dbReference>
<dbReference type="GO" id="GO:0003677">
    <property type="term" value="F:DNA binding"/>
    <property type="evidence" value="ECO:0007669"/>
    <property type="project" value="UniProtKB-KW"/>
</dbReference>
<name>A0A1E5XMY2_9HYPH</name>
<protein>
    <recommendedName>
        <fullName evidence="4">HTH gntR-type domain-containing protein</fullName>
    </recommendedName>
</protein>